<dbReference type="Pfam" id="PF01812">
    <property type="entry name" value="5-FTHF_cyc-lig"/>
    <property type="match status" value="1"/>
</dbReference>
<keyword evidence="2 4" id="KW-0547">Nucleotide-binding</keyword>
<comment type="similarity">
    <text evidence="1 4">Belongs to the 5-formyltetrahydrofolate cyclo-ligase family.</text>
</comment>
<gene>
    <name evidence="5" type="ORF">GTZ99_07465</name>
</gene>
<comment type="caution">
    <text evidence="5">The sequence shown here is derived from an EMBL/GenBank/DDBJ whole genome shotgun (WGS) entry which is preliminary data.</text>
</comment>
<dbReference type="PANTHER" id="PTHR23407">
    <property type="entry name" value="ATPASE INHIBITOR/5-FORMYLTETRAHYDROFOLATE CYCLO-LIGASE"/>
    <property type="match status" value="1"/>
</dbReference>
<keyword evidence="4" id="KW-0460">Magnesium</keyword>
<accession>A0ABW9XD31</accession>
<comment type="catalytic activity">
    <reaction evidence="4">
        <text>(6S)-5-formyl-5,6,7,8-tetrahydrofolate + ATP = (6R)-5,10-methenyltetrahydrofolate + ADP + phosphate</text>
        <dbReference type="Rhea" id="RHEA:10488"/>
        <dbReference type="ChEBI" id="CHEBI:30616"/>
        <dbReference type="ChEBI" id="CHEBI:43474"/>
        <dbReference type="ChEBI" id="CHEBI:57455"/>
        <dbReference type="ChEBI" id="CHEBI:57457"/>
        <dbReference type="ChEBI" id="CHEBI:456216"/>
        <dbReference type="EC" id="6.3.3.2"/>
    </reaction>
</comment>
<evidence type="ECO:0000313" key="6">
    <source>
        <dbReference type="Proteomes" id="UP000753724"/>
    </source>
</evidence>
<keyword evidence="6" id="KW-1185">Reference proteome</keyword>
<protein>
    <recommendedName>
        <fullName evidence="4">5-formyltetrahydrofolate cyclo-ligase</fullName>
        <ecNumber evidence="4">6.3.3.2</ecNumber>
    </recommendedName>
</protein>
<name>A0ABW9XD31_9SPHN</name>
<comment type="cofactor">
    <cofactor evidence="4">
        <name>Mg(2+)</name>
        <dbReference type="ChEBI" id="CHEBI:18420"/>
    </cofactor>
</comment>
<dbReference type="NCBIfam" id="TIGR02727">
    <property type="entry name" value="MTHFS_bact"/>
    <property type="match status" value="1"/>
</dbReference>
<evidence type="ECO:0000256" key="3">
    <source>
        <dbReference type="ARBA" id="ARBA00022840"/>
    </source>
</evidence>
<dbReference type="EMBL" id="JAAAPO010000002">
    <property type="protein sequence ID" value="NBC36392.1"/>
    <property type="molecule type" value="Genomic_DNA"/>
</dbReference>
<dbReference type="SUPFAM" id="SSF100950">
    <property type="entry name" value="NagB/RpiA/CoA transferase-like"/>
    <property type="match status" value="1"/>
</dbReference>
<dbReference type="EC" id="6.3.3.2" evidence="4"/>
<dbReference type="Proteomes" id="UP000753724">
    <property type="component" value="Unassembled WGS sequence"/>
</dbReference>
<keyword evidence="3 4" id="KW-0067">ATP-binding</keyword>
<dbReference type="Gene3D" id="3.40.50.10420">
    <property type="entry name" value="NagB/RpiA/CoA transferase-like"/>
    <property type="match status" value="1"/>
</dbReference>
<sequence length="191" mass="20666">MTDKSALRRALRQSRRDHVASLPPVMRNLVFLRPPGAVVTALPVGGCVALYHAVGDEAPTRAYGKWLIENGFTVALPWFAGRDAPMDFRVWTDPWDDADLVPGPWGGALQPADDAAQLTPDVAFVPLVGFTAEGARLGQGGGHYDRWLAAHPQVVAMGLAWDCQLADDLPTEPHDIPLRAVITPTRLFGTL</sequence>
<reference evidence="6" key="1">
    <citation type="submission" date="2020-01" db="EMBL/GenBank/DDBJ databases">
        <title>Sphingomonas sp. strain CSW-10.</title>
        <authorList>
            <person name="Chen W.-M."/>
        </authorList>
    </citation>
    <scope>NUCLEOTIDE SEQUENCE [LARGE SCALE GENOMIC DNA]</scope>
    <source>
        <strain evidence="6">FSY-8</strain>
    </source>
</reference>
<evidence type="ECO:0000313" key="5">
    <source>
        <dbReference type="EMBL" id="NBC36392.1"/>
    </source>
</evidence>
<evidence type="ECO:0000256" key="2">
    <source>
        <dbReference type="ARBA" id="ARBA00022741"/>
    </source>
</evidence>
<proteinExistence type="inferred from homology"/>
<dbReference type="GO" id="GO:0030272">
    <property type="term" value="F:5-formyltetrahydrofolate cyclo-ligase activity"/>
    <property type="evidence" value="ECO:0007669"/>
    <property type="project" value="UniProtKB-EC"/>
</dbReference>
<dbReference type="InterPro" id="IPR024185">
    <property type="entry name" value="FTHF_cligase-like_sf"/>
</dbReference>
<dbReference type="InterPro" id="IPR037171">
    <property type="entry name" value="NagB/RpiA_transferase-like"/>
</dbReference>
<evidence type="ECO:0000256" key="4">
    <source>
        <dbReference type="RuleBase" id="RU361279"/>
    </source>
</evidence>
<organism evidence="5 6">
    <name type="scientific">Novosphingobium ovatum</name>
    <dbReference type="NCBI Taxonomy" id="1908523"/>
    <lineage>
        <taxon>Bacteria</taxon>
        <taxon>Pseudomonadati</taxon>
        <taxon>Pseudomonadota</taxon>
        <taxon>Alphaproteobacteria</taxon>
        <taxon>Sphingomonadales</taxon>
        <taxon>Sphingomonadaceae</taxon>
        <taxon>Novosphingobium</taxon>
    </lineage>
</organism>
<keyword evidence="4" id="KW-0479">Metal-binding</keyword>
<dbReference type="RefSeq" id="WP_161717611.1">
    <property type="nucleotide sequence ID" value="NZ_JAAAPO010000002.1"/>
</dbReference>
<keyword evidence="5" id="KW-0436">Ligase</keyword>
<dbReference type="PANTHER" id="PTHR23407:SF1">
    <property type="entry name" value="5-FORMYLTETRAHYDROFOLATE CYCLO-LIGASE"/>
    <property type="match status" value="1"/>
</dbReference>
<dbReference type="InterPro" id="IPR002698">
    <property type="entry name" value="FTHF_cligase"/>
</dbReference>
<evidence type="ECO:0000256" key="1">
    <source>
        <dbReference type="ARBA" id="ARBA00010638"/>
    </source>
</evidence>